<evidence type="ECO:0000256" key="1">
    <source>
        <dbReference type="ARBA" id="ARBA00022723"/>
    </source>
</evidence>
<dbReference type="PROSITE" id="PS01152">
    <property type="entry name" value="HESB"/>
    <property type="match status" value="1"/>
</dbReference>
<gene>
    <name evidence="5" type="ORF">CVT23_09925</name>
</gene>
<dbReference type="GO" id="GO:0005506">
    <property type="term" value="F:iron ion binding"/>
    <property type="evidence" value="ECO:0007669"/>
    <property type="project" value="TreeGrafter"/>
</dbReference>
<dbReference type="InterPro" id="IPR000361">
    <property type="entry name" value="ATAP_core_dom"/>
</dbReference>
<evidence type="ECO:0000256" key="2">
    <source>
        <dbReference type="ARBA" id="ARBA00023004"/>
    </source>
</evidence>
<name>A0A2M9G365_9PROT</name>
<dbReference type="NCBIfam" id="NF010147">
    <property type="entry name" value="PRK13623.1"/>
    <property type="match status" value="1"/>
</dbReference>
<reference evidence="5 6" key="1">
    <citation type="submission" date="2017-11" db="EMBL/GenBank/DDBJ databases">
        <title>Draft genome sequence of Rhizobiales bacterium SY3-13.</title>
        <authorList>
            <person name="Sun C."/>
        </authorList>
    </citation>
    <scope>NUCLEOTIDE SEQUENCE [LARGE SCALE GENOMIC DNA]</scope>
    <source>
        <strain evidence="5 6">SY3-13</strain>
    </source>
</reference>
<dbReference type="NCBIfam" id="TIGR00049">
    <property type="entry name" value="iron-sulfur cluster assembly accessory protein"/>
    <property type="match status" value="1"/>
</dbReference>
<feature type="domain" description="Core" evidence="4">
    <location>
        <begin position="7"/>
        <end position="107"/>
    </location>
</feature>
<keyword evidence="6" id="KW-1185">Reference proteome</keyword>
<sequence>MNQNTTFTVTDAAAAKVAQLIESEGNPALKLRVQVLGGGCSGFQYDFRFDQDVAEDDLVIEKDGVTVLVDSVSIEYLKGSEFDYVEEMIGSSFQVRNPNATASCGCGTSFSVM</sequence>
<dbReference type="AlphaFoldDB" id="A0A2M9G365"/>
<dbReference type="Pfam" id="PF01521">
    <property type="entry name" value="Fe-S_biosyn"/>
    <property type="match status" value="1"/>
</dbReference>
<evidence type="ECO:0000256" key="3">
    <source>
        <dbReference type="ARBA" id="ARBA00023014"/>
    </source>
</evidence>
<dbReference type="InterPro" id="IPR023063">
    <property type="entry name" value="ErpA_proteobact"/>
</dbReference>
<dbReference type="Proteomes" id="UP000229498">
    <property type="component" value="Unassembled WGS sequence"/>
</dbReference>
<keyword evidence="2" id="KW-0408">Iron</keyword>
<protein>
    <submittedName>
        <fullName evidence="5">Iron-sulfur cluster insertion protein ErpA</fullName>
    </submittedName>
</protein>
<dbReference type="GO" id="GO:0051539">
    <property type="term" value="F:4 iron, 4 sulfur cluster binding"/>
    <property type="evidence" value="ECO:0007669"/>
    <property type="project" value="TreeGrafter"/>
</dbReference>
<dbReference type="InterPro" id="IPR017870">
    <property type="entry name" value="FeS_cluster_insertion_CS"/>
</dbReference>
<dbReference type="GO" id="GO:0016226">
    <property type="term" value="P:iron-sulfur cluster assembly"/>
    <property type="evidence" value="ECO:0007669"/>
    <property type="project" value="InterPro"/>
</dbReference>
<dbReference type="OrthoDB" id="9801228at2"/>
<accession>A0A2M9G365</accession>
<dbReference type="InterPro" id="IPR035903">
    <property type="entry name" value="HesB-like_dom_sf"/>
</dbReference>
<dbReference type="GO" id="GO:1990229">
    <property type="term" value="C:iron-sulfur cluster assembly complex"/>
    <property type="evidence" value="ECO:0007669"/>
    <property type="project" value="UniProtKB-ARBA"/>
</dbReference>
<evidence type="ECO:0000259" key="4">
    <source>
        <dbReference type="Pfam" id="PF01521"/>
    </source>
</evidence>
<dbReference type="Gene3D" id="2.60.300.12">
    <property type="entry name" value="HesB-like domain"/>
    <property type="match status" value="1"/>
</dbReference>
<dbReference type="SUPFAM" id="SSF89360">
    <property type="entry name" value="HesB-like domain"/>
    <property type="match status" value="1"/>
</dbReference>
<dbReference type="PANTHER" id="PTHR43011:SF1">
    <property type="entry name" value="IRON-SULFUR CLUSTER ASSEMBLY 2 HOMOLOG, MITOCHONDRIAL"/>
    <property type="match status" value="1"/>
</dbReference>
<dbReference type="GO" id="GO:0051537">
    <property type="term" value="F:2 iron, 2 sulfur cluster binding"/>
    <property type="evidence" value="ECO:0007669"/>
    <property type="project" value="TreeGrafter"/>
</dbReference>
<keyword evidence="1" id="KW-0479">Metal-binding</keyword>
<dbReference type="FunFam" id="2.60.300.12:FF:000006">
    <property type="entry name" value="Iron-sulfur cluster assembly 2 mitochondrial"/>
    <property type="match status" value="1"/>
</dbReference>
<dbReference type="EMBL" id="PHIG01000031">
    <property type="protein sequence ID" value="PJK30153.1"/>
    <property type="molecule type" value="Genomic_DNA"/>
</dbReference>
<dbReference type="RefSeq" id="WP_109793426.1">
    <property type="nucleotide sequence ID" value="NZ_PHIG01000031.1"/>
</dbReference>
<dbReference type="InterPro" id="IPR016092">
    <property type="entry name" value="ATAP"/>
</dbReference>
<evidence type="ECO:0000313" key="5">
    <source>
        <dbReference type="EMBL" id="PJK30153.1"/>
    </source>
</evidence>
<organism evidence="5 6">
    <name type="scientific">Minwuia thermotolerans</name>
    <dbReference type="NCBI Taxonomy" id="2056226"/>
    <lineage>
        <taxon>Bacteria</taxon>
        <taxon>Pseudomonadati</taxon>
        <taxon>Pseudomonadota</taxon>
        <taxon>Alphaproteobacteria</taxon>
        <taxon>Minwuiales</taxon>
        <taxon>Minwuiaceae</taxon>
        <taxon>Minwuia</taxon>
    </lineage>
</organism>
<proteinExistence type="inferred from homology"/>
<comment type="caution">
    <text evidence="5">The sequence shown here is derived from an EMBL/GenBank/DDBJ whole genome shotgun (WGS) entry which is preliminary data.</text>
</comment>
<keyword evidence="3" id="KW-0411">Iron-sulfur</keyword>
<dbReference type="HAMAP" id="MF_01380">
    <property type="entry name" value="Fe_S_insert_ErpA"/>
    <property type="match status" value="1"/>
</dbReference>
<evidence type="ECO:0000313" key="6">
    <source>
        <dbReference type="Proteomes" id="UP000229498"/>
    </source>
</evidence>
<dbReference type="PANTHER" id="PTHR43011">
    <property type="entry name" value="IRON-SULFUR CLUSTER ASSEMBLY 2 HOMOLOG, MITOCHONDRIAL"/>
    <property type="match status" value="1"/>
</dbReference>